<reference evidence="7" key="1">
    <citation type="journal article" date="2019" name="Int. J. Syst. Evol. Microbiol.">
        <title>The Global Catalogue of Microorganisms (GCM) 10K type strain sequencing project: providing services to taxonomists for standard genome sequencing and annotation.</title>
        <authorList>
            <consortium name="The Broad Institute Genomics Platform"/>
            <consortium name="The Broad Institute Genome Sequencing Center for Infectious Disease"/>
            <person name="Wu L."/>
            <person name="Ma J."/>
        </authorList>
    </citation>
    <scope>NUCLEOTIDE SEQUENCE [LARGE SCALE GENOMIC DNA]</scope>
    <source>
        <strain evidence="7">JCM 17441</strain>
    </source>
</reference>
<dbReference type="InterPro" id="IPR036388">
    <property type="entry name" value="WH-like_DNA-bd_sf"/>
</dbReference>
<accession>A0ABP8DUU9</accession>
<name>A0ABP8DUU9_9ACTN</name>
<comment type="similarity">
    <text evidence="1">Belongs to the LysR transcriptional regulatory family.</text>
</comment>
<evidence type="ECO:0000313" key="7">
    <source>
        <dbReference type="Proteomes" id="UP001500620"/>
    </source>
</evidence>
<dbReference type="InterPro" id="IPR000847">
    <property type="entry name" value="LysR_HTH_N"/>
</dbReference>
<organism evidence="6 7">
    <name type="scientific">Dactylosporangium darangshiense</name>
    <dbReference type="NCBI Taxonomy" id="579108"/>
    <lineage>
        <taxon>Bacteria</taxon>
        <taxon>Bacillati</taxon>
        <taxon>Actinomycetota</taxon>
        <taxon>Actinomycetes</taxon>
        <taxon>Micromonosporales</taxon>
        <taxon>Micromonosporaceae</taxon>
        <taxon>Dactylosporangium</taxon>
    </lineage>
</organism>
<evidence type="ECO:0000313" key="6">
    <source>
        <dbReference type="EMBL" id="GAA4263795.1"/>
    </source>
</evidence>
<feature type="domain" description="HTH lysR-type" evidence="5">
    <location>
        <begin position="20"/>
        <end position="77"/>
    </location>
</feature>
<dbReference type="RefSeq" id="WP_345143811.1">
    <property type="nucleotide sequence ID" value="NZ_BAABAT010000080.1"/>
</dbReference>
<dbReference type="Pfam" id="PF00126">
    <property type="entry name" value="HTH_1"/>
    <property type="match status" value="1"/>
</dbReference>
<dbReference type="SUPFAM" id="SSF46785">
    <property type="entry name" value="Winged helix' DNA-binding domain"/>
    <property type="match status" value="1"/>
</dbReference>
<dbReference type="PROSITE" id="PS50931">
    <property type="entry name" value="HTH_LYSR"/>
    <property type="match status" value="1"/>
</dbReference>
<keyword evidence="7" id="KW-1185">Reference proteome</keyword>
<keyword evidence="2" id="KW-0805">Transcription regulation</keyword>
<evidence type="ECO:0000256" key="4">
    <source>
        <dbReference type="ARBA" id="ARBA00023163"/>
    </source>
</evidence>
<comment type="caution">
    <text evidence="6">The sequence shown here is derived from an EMBL/GenBank/DDBJ whole genome shotgun (WGS) entry which is preliminary data.</text>
</comment>
<evidence type="ECO:0000259" key="5">
    <source>
        <dbReference type="PROSITE" id="PS50931"/>
    </source>
</evidence>
<dbReference type="InterPro" id="IPR036390">
    <property type="entry name" value="WH_DNA-bd_sf"/>
</dbReference>
<evidence type="ECO:0000256" key="1">
    <source>
        <dbReference type="ARBA" id="ARBA00009437"/>
    </source>
</evidence>
<dbReference type="SUPFAM" id="SSF53850">
    <property type="entry name" value="Periplasmic binding protein-like II"/>
    <property type="match status" value="1"/>
</dbReference>
<dbReference type="InterPro" id="IPR005119">
    <property type="entry name" value="LysR_subst-bd"/>
</dbReference>
<protein>
    <submittedName>
        <fullName evidence="6">LysR substrate-binding domain-containing protein</fullName>
    </submittedName>
</protein>
<keyword evidence="3" id="KW-0238">DNA-binding</keyword>
<dbReference type="EMBL" id="BAABAT010000080">
    <property type="protein sequence ID" value="GAA4263795.1"/>
    <property type="molecule type" value="Genomic_DNA"/>
</dbReference>
<evidence type="ECO:0000256" key="3">
    <source>
        <dbReference type="ARBA" id="ARBA00023125"/>
    </source>
</evidence>
<dbReference type="Gene3D" id="1.10.10.10">
    <property type="entry name" value="Winged helix-like DNA-binding domain superfamily/Winged helix DNA-binding domain"/>
    <property type="match status" value="1"/>
</dbReference>
<dbReference type="PRINTS" id="PR00039">
    <property type="entry name" value="HTHLYSR"/>
</dbReference>
<dbReference type="PANTHER" id="PTHR30346:SF0">
    <property type="entry name" value="HCA OPERON TRANSCRIPTIONAL ACTIVATOR HCAR"/>
    <property type="match status" value="1"/>
</dbReference>
<dbReference type="Pfam" id="PF03466">
    <property type="entry name" value="LysR_substrate"/>
    <property type="match status" value="1"/>
</dbReference>
<sequence length="306" mass="33970">MPGVQDLFGGLSYPGGINDVDLRKLRYFVAVARHLHFGRAALELHIAQPVLSRQIRALERELHAELFARDRRGAELTDAGHQLLAEAVPLLQAAGALRRRVALAARGRHRFVVAFMPGLIVTEAVRQLADAHPGLVVDVLRSTWLEQTEVLHDGRADVSYLRLPVDQRGLTVRPLFTEPRVVVVPREHRLAGKESTGVAELADEHLLQDPDVVPEWRDIATELRTPGRPPQTSPILAVEEKLEHVAAGRGLVVLPLSTARFYTRPDLAYVRIDDISDNRVCLAWQASRRSALVTEFAALAERYPAA</sequence>
<dbReference type="CDD" id="cd08414">
    <property type="entry name" value="PBP2_LTTR_aromatics_like"/>
    <property type="match status" value="1"/>
</dbReference>
<gene>
    <name evidence="6" type="ORF">GCM10022255_111580</name>
</gene>
<proteinExistence type="inferred from homology"/>
<evidence type="ECO:0000256" key="2">
    <source>
        <dbReference type="ARBA" id="ARBA00023015"/>
    </source>
</evidence>
<keyword evidence="4" id="KW-0804">Transcription</keyword>
<dbReference type="Gene3D" id="3.40.190.10">
    <property type="entry name" value="Periplasmic binding protein-like II"/>
    <property type="match status" value="2"/>
</dbReference>
<dbReference type="Proteomes" id="UP001500620">
    <property type="component" value="Unassembled WGS sequence"/>
</dbReference>
<dbReference type="PANTHER" id="PTHR30346">
    <property type="entry name" value="TRANSCRIPTIONAL DUAL REGULATOR HCAR-RELATED"/>
    <property type="match status" value="1"/>
</dbReference>